<evidence type="ECO:0000313" key="2">
    <source>
        <dbReference type="Proteomes" id="UP000785679"/>
    </source>
</evidence>
<dbReference type="EMBL" id="RRYP01015328">
    <property type="protein sequence ID" value="TNV75551.1"/>
    <property type="molecule type" value="Genomic_DNA"/>
</dbReference>
<gene>
    <name evidence="1" type="ORF">FGO68_gene7361</name>
</gene>
<reference evidence="1" key="1">
    <citation type="submission" date="2019-06" db="EMBL/GenBank/DDBJ databases">
        <authorList>
            <person name="Zheng W."/>
        </authorList>
    </citation>
    <scope>NUCLEOTIDE SEQUENCE</scope>
    <source>
        <strain evidence="1">QDHG01</strain>
    </source>
</reference>
<accession>A0A8J8NJA9</accession>
<comment type="caution">
    <text evidence="1">The sequence shown here is derived from an EMBL/GenBank/DDBJ whole genome shotgun (WGS) entry which is preliminary data.</text>
</comment>
<sequence>MGPATQLPYCHTSFDTCKIKCPEYTETQNELTRADMIQSVPISVTLEQNCRDACSLVYIQCINDFPSSFSNECGKNCAVTFHYNMNLQPFKKEQWIKDFTECKGDCGPSLTTVAKEFSMANCYNSINQYRWCQENQQGLWSDCQDNYSSCMAQCSSRAYN</sequence>
<name>A0A8J8NJA9_HALGN</name>
<keyword evidence="2" id="KW-1185">Reference proteome</keyword>
<evidence type="ECO:0000313" key="1">
    <source>
        <dbReference type="EMBL" id="TNV75551.1"/>
    </source>
</evidence>
<organism evidence="1 2">
    <name type="scientific">Halteria grandinella</name>
    <dbReference type="NCBI Taxonomy" id="5974"/>
    <lineage>
        <taxon>Eukaryota</taxon>
        <taxon>Sar</taxon>
        <taxon>Alveolata</taxon>
        <taxon>Ciliophora</taxon>
        <taxon>Intramacronucleata</taxon>
        <taxon>Spirotrichea</taxon>
        <taxon>Stichotrichia</taxon>
        <taxon>Sporadotrichida</taxon>
        <taxon>Halteriidae</taxon>
        <taxon>Halteria</taxon>
    </lineage>
</organism>
<proteinExistence type="predicted"/>
<dbReference type="Proteomes" id="UP000785679">
    <property type="component" value="Unassembled WGS sequence"/>
</dbReference>
<dbReference type="AlphaFoldDB" id="A0A8J8NJA9"/>
<protein>
    <submittedName>
        <fullName evidence="1">Uncharacterized protein</fullName>
    </submittedName>
</protein>